<evidence type="ECO:0000256" key="3">
    <source>
        <dbReference type="ARBA" id="ARBA00024484"/>
    </source>
</evidence>
<organism evidence="5 6">
    <name type="scientific">Burkholderia pseudomultivorans</name>
    <dbReference type="NCBI Taxonomy" id="1207504"/>
    <lineage>
        <taxon>Bacteria</taxon>
        <taxon>Pseudomonadati</taxon>
        <taxon>Pseudomonadota</taxon>
        <taxon>Betaproteobacteria</taxon>
        <taxon>Burkholderiales</taxon>
        <taxon>Burkholderiaceae</taxon>
        <taxon>Burkholderia</taxon>
        <taxon>Burkholderia cepacia complex</taxon>
    </lineage>
</organism>
<dbReference type="Pfam" id="PF23562">
    <property type="entry name" value="AMP-binding_C_3"/>
    <property type="match status" value="1"/>
</dbReference>
<reference evidence="5 6" key="1">
    <citation type="submission" date="2015-11" db="EMBL/GenBank/DDBJ databases">
        <title>Expanding the genomic diversity of Burkholderia species for the development of highly accurate diagnostics.</title>
        <authorList>
            <person name="Sahl J."/>
            <person name="Keim P."/>
            <person name="Wagner D."/>
        </authorList>
    </citation>
    <scope>NUCLEOTIDE SEQUENCE [LARGE SCALE GENOMIC DNA]</scope>
    <source>
        <strain evidence="5 6">MSMB574WGS</strain>
    </source>
</reference>
<feature type="domain" description="AMP-dependent synthetase/ligase" evidence="4">
    <location>
        <begin position="19"/>
        <end position="393"/>
    </location>
</feature>
<protein>
    <submittedName>
        <fullName evidence="5">AMP-binding acetyl-CoA synthetase</fullName>
    </submittedName>
</protein>
<name>A0A132EST9_9BURK</name>
<keyword evidence="1" id="KW-0547">Nucleotide-binding</keyword>
<evidence type="ECO:0000259" key="4">
    <source>
        <dbReference type="Pfam" id="PF00501"/>
    </source>
</evidence>
<evidence type="ECO:0000313" key="5">
    <source>
        <dbReference type="EMBL" id="KWF58051.1"/>
    </source>
</evidence>
<dbReference type="GO" id="GO:0004467">
    <property type="term" value="F:long-chain fatty acid-CoA ligase activity"/>
    <property type="evidence" value="ECO:0007669"/>
    <property type="project" value="UniProtKB-EC"/>
</dbReference>
<dbReference type="AlphaFoldDB" id="A0A132EST9"/>
<dbReference type="Proteomes" id="UP000061512">
    <property type="component" value="Unassembled WGS sequence"/>
</dbReference>
<keyword evidence="2" id="KW-0067">ATP-binding</keyword>
<dbReference type="GO" id="GO:0016020">
    <property type="term" value="C:membrane"/>
    <property type="evidence" value="ECO:0007669"/>
    <property type="project" value="TreeGrafter"/>
</dbReference>
<dbReference type="InterPro" id="IPR042099">
    <property type="entry name" value="ANL_N_sf"/>
</dbReference>
<dbReference type="Gene3D" id="3.30.300.30">
    <property type="match status" value="1"/>
</dbReference>
<comment type="caution">
    <text evidence="5">The sequence shown here is derived from an EMBL/GenBank/DDBJ whole genome shotgun (WGS) entry which is preliminary data.</text>
</comment>
<evidence type="ECO:0000256" key="2">
    <source>
        <dbReference type="ARBA" id="ARBA00022840"/>
    </source>
</evidence>
<accession>A0A132EST9</accession>
<dbReference type="InterPro" id="IPR045851">
    <property type="entry name" value="AMP-bd_C_sf"/>
</dbReference>
<dbReference type="InterPro" id="IPR000873">
    <property type="entry name" value="AMP-dep_synth/lig_dom"/>
</dbReference>
<dbReference type="PANTHER" id="PTHR43272">
    <property type="entry name" value="LONG-CHAIN-FATTY-ACID--COA LIGASE"/>
    <property type="match status" value="1"/>
</dbReference>
<dbReference type="GO" id="GO:0005524">
    <property type="term" value="F:ATP binding"/>
    <property type="evidence" value="ECO:0007669"/>
    <property type="project" value="UniProtKB-KW"/>
</dbReference>
<dbReference type="InterPro" id="IPR020845">
    <property type="entry name" value="AMP-binding_CS"/>
</dbReference>
<dbReference type="Gene3D" id="3.40.50.12780">
    <property type="entry name" value="N-terminal domain of ligase-like"/>
    <property type="match status" value="1"/>
</dbReference>
<sequence>MTISDNATVVDRFLKWEAERRDAIYLTQPYADGSVVDYTWGEIGTQARSIAAYLATLGLPEGSRIALLGRNSAHWIMADLAIMLAGMVSVPLLPAISAESARFALAHSDARLLMLGKLDGSTDNWQKIGERLPPGLPLLGLPQSPRRDVPQWDDLVARHAPLAEVRRPSPDTLCTIVYTSGSTGEPKGVMHSYRSIAAPVRAMERTPWWPTTPDERGFSYLPLAHMAERIAVETASLAFGYRIFFAESPTTFADDLRRARPTIFFSVPQLWNRFYLRVCDRLPRPKQRALFALPWVGPQVKRRILRELGFDCVRIAITATAPVPIHLTQWYRELGLELLDIYGMSENAAFSHVTRAGHARHGTVGQPQDGVVARIAANGEIEVRSPGQMLGYHKQPELTAAQTTLDGFFRTGDCGIIDADGFLTITGRIKDIFKTAKGKYVVPLPIEQKLLHHPRVEAACVAGAGCAMPFALLLPTPETRDALAAGTLPRASLSREFDALRERVNATIERHEQLQYCVIAGMPWTVDNAMLTPTLKIRRAAIEAHYLPRAEQWAQSGQTVVWET</sequence>
<dbReference type="Pfam" id="PF00501">
    <property type="entry name" value="AMP-binding"/>
    <property type="match status" value="1"/>
</dbReference>
<evidence type="ECO:0000256" key="1">
    <source>
        <dbReference type="ARBA" id="ARBA00022741"/>
    </source>
</evidence>
<dbReference type="PROSITE" id="PS00455">
    <property type="entry name" value="AMP_BINDING"/>
    <property type="match status" value="1"/>
</dbReference>
<dbReference type="RefSeq" id="WP_060300635.1">
    <property type="nucleotide sequence ID" value="NZ_JADKRM010000014.1"/>
</dbReference>
<gene>
    <name evidence="5" type="ORF">WT57_30620</name>
</gene>
<dbReference type="SUPFAM" id="SSF56801">
    <property type="entry name" value="Acetyl-CoA synthetase-like"/>
    <property type="match status" value="1"/>
</dbReference>
<dbReference type="PANTHER" id="PTHR43272:SF33">
    <property type="entry name" value="AMP-BINDING DOMAIN-CONTAINING PROTEIN-RELATED"/>
    <property type="match status" value="1"/>
</dbReference>
<dbReference type="EMBL" id="LPJX01000069">
    <property type="protein sequence ID" value="KWF58051.1"/>
    <property type="molecule type" value="Genomic_DNA"/>
</dbReference>
<comment type="catalytic activity">
    <reaction evidence="3">
        <text>a long-chain fatty acid + ATP + CoA = a long-chain fatty acyl-CoA + AMP + diphosphate</text>
        <dbReference type="Rhea" id="RHEA:15421"/>
        <dbReference type="ChEBI" id="CHEBI:30616"/>
        <dbReference type="ChEBI" id="CHEBI:33019"/>
        <dbReference type="ChEBI" id="CHEBI:57287"/>
        <dbReference type="ChEBI" id="CHEBI:57560"/>
        <dbReference type="ChEBI" id="CHEBI:83139"/>
        <dbReference type="ChEBI" id="CHEBI:456215"/>
        <dbReference type="EC" id="6.2.1.3"/>
    </reaction>
    <physiologicalReaction direction="left-to-right" evidence="3">
        <dbReference type="Rhea" id="RHEA:15422"/>
    </physiologicalReaction>
</comment>
<evidence type="ECO:0000313" key="6">
    <source>
        <dbReference type="Proteomes" id="UP000061512"/>
    </source>
</evidence>
<proteinExistence type="predicted"/>